<gene>
    <name evidence="1" type="ORF">U0035_22310</name>
</gene>
<accession>A0ABZ0W8N4</accession>
<organism evidence="1 2">
    <name type="scientific">Niabella yanshanensis</name>
    <dbReference type="NCBI Taxonomy" id="577386"/>
    <lineage>
        <taxon>Bacteria</taxon>
        <taxon>Pseudomonadati</taxon>
        <taxon>Bacteroidota</taxon>
        <taxon>Chitinophagia</taxon>
        <taxon>Chitinophagales</taxon>
        <taxon>Chitinophagaceae</taxon>
        <taxon>Niabella</taxon>
    </lineage>
</organism>
<protein>
    <submittedName>
        <fullName evidence="1">Uncharacterized protein</fullName>
    </submittedName>
</protein>
<keyword evidence="2" id="KW-1185">Reference proteome</keyword>
<name>A0ABZ0W8N4_9BACT</name>
<dbReference type="RefSeq" id="WP_162817878.1">
    <property type="nucleotide sequence ID" value="NZ_CP139960.1"/>
</dbReference>
<reference evidence="1 2" key="1">
    <citation type="submission" date="2023-12" db="EMBL/GenBank/DDBJ databases">
        <title>Genome sequencing and assembly of bacterial species from a model synthetic community.</title>
        <authorList>
            <person name="Hogle S.L."/>
        </authorList>
    </citation>
    <scope>NUCLEOTIDE SEQUENCE [LARGE SCALE GENOMIC DNA]</scope>
    <source>
        <strain evidence="1 2">HAMBI_3031</strain>
    </source>
</reference>
<evidence type="ECO:0000313" key="1">
    <source>
        <dbReference type="EMBL" id="WQD38411.1"/>
    </source>
</evidence>
<evidence type="ECO:0000313" key="2">
    <source>
        <dbReference type="Proteomes" id="UP001325680"/>
    </source>
</evidence>
<proteinExistence type="predicted"/>
<dbReference type="EMBL" id="CP139960">
    <property type="protein sequence ID" value="WQD38411.1"/>
    <property type="molecule type" value="Genomic_DNA"/>
</dbReference>
<sequence length="198" mass="22782">MNLRNTILFGEANCFVATKYLDDRVIKKDTLLKNEYVYARIDAASVQQQKAGNNHYPLLTARQTFKGQAITEKTINFILLDVNSLEHFTLVYEGISSIRCYECIDGNYQPAPILDAKQGLKAVLLEYANKSKWVYRPATQAEKDARHFSPMNKNGTRITGRIITWQTDIRVFLNLFAVRIIKTTFLNLQRSMTVLRIQ</sequence>
<dbReference type="Proteomes" id="UP001325680">
    <property type="component" value="Chromosome"/>
</dbReference>